<dbReference type="AlphaFoldDB" id="A0A1G2HLZ5"/>
<dbReference type="Proteomes" id="UP000178991">
    <property type="component" value="Unassembled WGS sequence"/>
</dbReference>
<proteinExistence type="predicted"/>
<evidence type="ECO:0008006" key="3">
    <source>
        <dbReference type="Google" id="ProtNLM"/>
    </source>
</evidence>
<sequence>MPDKIINNYILLELKSKQFITKEDIDQFWKYLKGSQCKLGFIINFAPDQLTIKRIVYDTARNQHPQATHHKPIPGSHT</sequence>
<evidence type="ECO:0000313" key="2">
    <source>
        <dbReference type="Proteomes" id="UP000178991"/>
    </source>
</evidence>
<gene>
    <name evidence="1" type="ORF">A2639_02740</name>
</gene>
<evidence type="ECO:0000313" key="1">
    <source>
        <dbReference type="EMBL" id="OGZ63429.1"/>
    </source>
</evidence>
<dbReference type="Pfam" id="PF13366">
    <property type="entry name" value="PDDEXK_3"/>
    <property type="match status" value="1"/>
</dbReference>
<dbReference type="EMBL" id="MHOL01000001">
    <property type="protein sequence ID" value="OGZ63429.1"/>
    <property type="molecule type" value="Genomic_DNA"/>
</dbReference>
<name>A0A1G2HLZ5_9BACT</name>
<protein>
    <recommendedName>
        <fullName evidence="3">GxxExxY protein</fullName>
    </recommendedName>
</protein>
<accession>A0A1G2HLZ5</accession>
<dbReference type="NCBIfam" id="TIGR04256">
    <property type="entry name" value="GxxExxY"/>
    <property type="match status" value="1"/>
</dbReference>
<organism evidence="1 2">
    <name type="scientific">Candidatus Staskawiczbacteria bacterium RIFCSPHIGHO2_01_FULL_34_27</name>
    <dbReference type="NCBI Taxonomy" id="1802199"/>
    <lineage>
        <taxon>Bacteria</taxon>
        <taxon>Candidatus Staskawicziibacteriota</taxon>
    </lineage>
</organism>
<dbReference type="InterPro" id="IPR026350">
    <property type="entry name" value="GxxExxY"/>
</dbReference>
<comment type="caution">
    <text evidence="1">The sequence shown here is derived from an EMBL/GenBank/DDBJ whole genome shotgun (WGS) entry which is preliminary data.</text>
</comment>
<reference evidence="1 2" key="1">
    <citation type="journal article" date="2016" name="Nat. Commun.">
        <title>Thousands of microbial genomes shed light on interconnected biogeochemical processes in an aquifer system.</title>
        <authorList>
            <person name="Anantharaman K."/>
            <person name="Brown C.T."/>
            <person name="Hug L.A."/>
            <person name="Sharon I."/>
            <person name="Castelle C.J."/>
            <person name="Probst A.J."/>
            <person name="Thomas B.C."/>
            <person name="Singh A."/>
            <person name="Wilkins M.J."/>
            <person name="Karaoz U."/>
            <person name="Brodie E.L."/>
            <person name="Williams K.H."/>
            <person name="Hubbard S.S."/>
            <person name="Banfield J.F."/>
        </authorList>
    </citation>
    <scope>NUCLEOTIDE SEQUENCE [LARGE SCALE GENOMIC DNA]</scope>
</reference>